<gene>
    <name evidence="2" type="ORF">S01H1_71982</name>
</gene>
<organism evidence="2">
    <name type="scientific">marine sediment metagenome</name>
    <dbReference type="NCBI Taxonomy" id="412755"/>
    <lineage>
        <taxon>unclassified sequences</taxon>
        <taxon>metagenomes</taxon>
        <taxon>ecological metagenomes</taxon>
    </lineage>
</organism>
<feature type="transmembrane region" description="Helical" evidence="1">
    <location>
        <begin position="12"/>
        <end position="36"/>
    </location>
</feature>
<protein>
    <recommendedName>
        <fullName evidence="3">ABC-2 type transporter domain-containing protein</fullName>
    </recommendedName>
</protein>
<dbReference type="GO" id="GO:0005886">
    <property type="term" value="C:plasma membrane"/>
    <property type="evidence" value="ECO:0007669"/>
    <property type="project" value="UniProtKB-SubCell"/>
</dbReference>
<feature type="transmembrane region" description="Helical" evidence="1">
    <location>
        <begin position="99"/>
        <end position="119"/>
    </location>
</feature>
<dbReference type="AlphaFoldDB" id="X0X4B1"/>
<evidence type="ECO:0000256" key="1">
    <source>
        <dbReference type="SAM" id="Phobius"/>
    </source>
</evidence>
<proteinExistence type="predicted"/>
<dbReference type="EMBL" id="BARS01047970">
    <property type="protein sequence ID" value="GAG31453.1"/>
    <property type="molecule type" value="Genomic_DNA"/>
</dbReference>
<sequence length="244" mass="26659">EMRSEVFSQGTLMLRLVIQVSMGLAIPLMACCLFIWPSYAPWYISYVLLFNMLVGPVFSAGSITNERERQTLDLLLTTTLSPWTILWGKLVSGLRVSSVLTLFLLWPVLLACVMIDAFWSNLPTMVGYVAIVLLTCLTTSVTALVCSVLADRTAVSLVMTYVIIVTLFTAPLAAVFFADTFFPDAPATQSIEWTGASSPFAAALSLPLDCDSKTGTARPANLPLFLSHFAFFIVYNLALLATMT</sequence>
<feature type="non-terminal residue" evidence="2">
    <location>
        <position position="244"/>
    </location>
</feature>
<feature type="transmembrane region" description="Helical" evidence="1">
    <location>
        <begin position="42"/>
        <end position="63"/>
    </location>
</feature>
<feature type="transmembrane region" description="Helical" evidence="1">
    <location>
        <begin position="157"/>
        <end position="178"/>
    </location>
</feature>
<reference evidence="2" key="1">
    <citation type="journal article" date="2014" name="Front. Microbiol.">
        <title>High frequency of phylogenetically diverse reductive dehalogenase-homologous genes in deep subseafloor sedimentary metagenomes.</title>
        <authorList>
            <person name="Kawai M."/>
            <person name="Futagami T."/>
            <person name="Toyoda A."/>
            <person name="Takaki Y."/>
            <person name="Nishi S."/>
            <person name="Hori S."/>
            <person name="Arai W."/>
            <person name="Tsubouchi T."/>
            <person name="Morono Y."/>
            <person name="Uchiyama I."/>
            <person name="Ito T."/>
            <person name="Fujiyama A."/>
            <person name="Inagaki F."/>
            <person name="Takami H."/>
        </authorList>
    </citation>
    <scope>NUCLEOTIDE SEQUENCE</scope>
    <source>
        <strain evidence="2">Expedition CK06-06</strain>
    </source>
</reference>
<dbReference type="Pfam" id="PF12679">
    <property type="entry name" value="ABC2_membrane_2"/>
    <property type="match status" value="1"/>
</dbReference>
<accession>X0X4B1</accession>
<evidence type="ECO:0008006" key="3">
    <source>
        <dbReference type="Google" id="ProtNLM"/>
    </source>
</evidence>
<name>X0X4B1_9ZZZZ</name>
<keyword evidence="1" id="KW-0812">Transmembrane</keyword>
<feature type="transmembrane region" description="Helical" evidence="1">
    <location>
        <begin position="222"/>
        <end position="241"/>
    </location>
</feature>
<keyword evidence="1" id="KW-1133">Transmembrane helix</keyword>
<keyword evidence="1" id="KW-0472">Membrane</keyword>
<dbReference type="GO" id="GO:0140359">
    <property type="term" value="F:ABC-type transporter activity"/>
    <property type="evidence" value="ECO:0007669"/>
    <property type="project" value="InterPro"/>
</dbReference>
<feature type="transmembrane region" description="Helical" evidence="1">
    <location>
        <begin position="125"/>
        <end position="150"/>
    </location>
</feature>
<comment type="caution">
    <text evidence="2">The sequence shown here is derived from an EMBL/GenBank/DDBJ whole genome shotgun (WGS) entry which is preliminary data.</text>
</comment>
<evidence type="ECO:0000313" key="2">
    <source>
        <dbReference type="EMBL" id="GAG31453.1"/>
    </source>
</evidence>
<feature type="non-terminal residue" evidence="2">
    <location>
        <position position="1"/>
    </location>
</feature>